<dbReference type="VEuPathDB" id="FungiDB:KRP23_1375"/>
<dbReference type="STRING" id="164328.H3GSF3"/>
<sequence>MATQSSSETSAPRRMPRDLARALLDPQSGGVAAYVQECVHSTSVGVDATFVFLLQVVEELDDAIGEFLPSPPTHQPLSHDHEVELGTLLSAASLTVRYVTERQAMIPLLQRYRDAFATVLQYPSWKHKCYYGLKAVAMMGSTRVLESFGDQVQAADVLQRLRWLFPLFKDASVEMEEAALRLNTLLRPACEYAAVALQTHPAAREAIFTELMGLLTKEEADTQETTVAEAVKVELATTVAVLLEAKSPYTAPNTFALLSLPAFVEEMEADESKVSASSAMFTSAAEAKSDRMETVDEDEEKPSSTAMARQREEECCKVLCSWLQVDSRRMVAAQALGVVYRVIASGTTPDTLANGASSLTTPLDEMAKALNDTEPTTLPDFEFVNALLESVRDICLFQQRLATPTLEAAFDAMSGVMPQLGVALASFSKKHSVERRSAKGACSTIRHTLVEAFLAWLHHPDSASLLTSQVEFLHNVAGTLADPRVYGDVLAVLRASTVPEASEEYASCRKLAVVTLCQAISQLDRYSKSTANRIVSGLTRIAAACREDIHPLANELVLPLLPSMLDGSQWGKFLRLRTEAVATVLVGCAESDDFRVENHPWISDFIRFLLDPVVSSENVHSFMILCGLIRAERKLLLHVVSFCMENPHTVTQTLHEPLARWPLYEEDVELVVVTLELLESLLSVNTLRATVDVDVIYATMLQLSENAASEGLDAISTVCKQVLVSLGSQQ</sequence>
<dbReference type="AlphaFoldDB" id="H3GSF3"/>
<dbReference type="EMBL" id="DS566041">
    <property type="status" value="NOT_ANNOTATED_CDS"/>
    <property type="molecule type" value="Genomic_DNA"/>
</dbReference>
<evidence type="ECO:0000313" key="2">
    <source>
        <dbReference type="EnsemblProtists" id="Phyra79918"/>
    </source>
</evidence>
<protein>
    <submittedName>
        <fullName evidence="2">Uncharacterized protein</fullName>
    </submittedName>
</protein>
<evidence type="ECO:0000313" key="3">
    <source>
        <dbReference type="Proteomes" id="UP000005238"/>
    </source>
</evidence>
<evidence type="ECO:0000256" key="1">
    <source>
        <dbReference type="SAM" id="MobiDB-lite"/>
    </source>
</evidence>
<reference evidence="2" key="2">
    <citation type="submission" date="2015-06" db="UniProtKB">
        <authorList>
            <consortium name="EnsemblProtists"/>
        </authorList>
    </citation>
    <scope>IDENTIFICATION</scope>
    <source>
        <strain evidence="2">Pr102</strain>
    </source>
</reference>
<dbReference type="eggNOG" id="ENOG502RV82">
    <property type="taxonomic scope" value="Eukaryota"/>
</dbReference>
<dbReference type="InParanoid" id="H3GSF3"/>
<proteinExistence type="predicted"/>
<dbReference type="EnsemblProtists" id="Phyra79918">
    <property type="protein sequence ID" value="Phyra79918"/>
    <property type="gene ID" value="Phyra79918"/>
</dbReference>
<name>H3GSF3_PHYRM</name>
<keyword evidence="3" id="KW-1185">Reference proteome</keyword>
<feature type="region of interest" description="Disordered" evidence="1">
    <location>
        <begin position="285"/>
        <end position="308"/>
    </location>
</feature>
<dbReference type="SUPFAM" id="SSF48371">
    <property type="entry name" value="ARM repeat"/>
    <property type="match status" value="1"/>
</dbReference>
<accession>H3GSF3</accession>
<dbReference type="InterPro" id="IPR016024">
    <property type="entry name" value="ARM-type_fold"/>
</dbReference>
<dbReference type="Proteomes" id="UP000005238">
    <property type="component" value="Unassembled WGS sequence"/>
</dbReference>
<organism evidence="2 3">
    <name type="scientific">Phytophthora ramorum</name>
    <name type="common">Sudden oak death agent</name>
    <dbReference type="NCBI Taxonomy" id="164328"/>
    <lineage>
        <taxon>Eukaryota</taxon>
        <taxon>Sar</taxon>
        <taxon>Stramenopiles</taxon>
        <taxon>Oomycota</taxon>
        <taxon>Peronosporomycetes</taxon>
        <taxon>Peronosporales</taxon>
        <taxon>Peronosporaceae</taxon>
        <taxon>Phytophthora</taxon>
    </lineage>
</organism>
<dbReference type="VEuPathDB" id="FungiDB:KRP22_1259"/>
<dbReference type="OMA" id="MGTTRVL"/>
<dbReference type="HOGENOM" id="CLU_029013_0_0_1"/>
<reference evidence="3" key="1">
    <citation type="journal article" date="2006" name="Science">
        <title>Phytophthora genome sequences uncover evolutionary origins and mechanisms of pathogenesis.</title>
        <authorList>
            <person name="Tyler B.M."/>
            <person name="Tripathy S."/>
            <person name="Zhang X."/>
            <person name="Dehal P."/>
            <person name="Jiang R.H."/>
            <person name="Aerts A."/>
            <person name="Arredondo F.D."/>
            <person name="Baxter L."/>
            <person name="Bensasson D."/>
            <person name="Beynon J.L."/>
            <person name="Chapman J."/>
            <person name="Damasceno C.M."/>
            <person name="Dorrance A.E."/>
            <person name="Dou D."/>
            <person name="Dickerman A.W."/>
            <person name="Dubchak I.L."/>
            <person name="Garbelotto M."/>
            <person name="Gijzen M."/>
            <person name="Gordon S.G."/>
            <person name="Govers F."/>
            <person name="Grunwald N.J."/>
            <person name="Huang W."/>
            <person name="Ivors K.L."/>
            <person name="Jones R.W."/>
            <person name="Kamoun S."/>
            <person name="Krampis K."/>
            <person name="Lamour K.H."/>
            <person name="Lee M.K."/>
            <person name="McDonald W.H."/>
            <person name="Medina M."/>
            <person name="Meijer H.J."/>
            <person name="Nordberg E.K."/>
            <person name="Maclean D.J."/>
            <person name="Ospina-Giraldo M.D."/>
            <person name="Morris P.F."/>
            <person name="Phuntumart V."/>
            <person name="Putnam N.H."/>
            <person name="Rash S."/>
            <person name="Rose J.K."/>
            <person name="Sakihama Y."/>
            <person name="Salamov A.A."/>
            <person name="Savidor A."/>
            <person name="Scheuring C.F."/>
            <person name="Smith B.M."/>
            <person name="Sobral B.W."/>
            <person name="Terry A."/>
            <person name="Torto-Alalibo T.A."/>
            <person name="Win J."/>
            <person name="Xu Z."/>
            <person name="Zhang H."/>
            <person name="Grigoriev I.V."/>
            <person name="Rokhsar D.S."/>
            <person name="Boore J.L."/>
        </authorList>
    </citation>
    <scope>NUCLEOTIDE SEQUENCE [LARGE SCALE GENOMIC DNA]</scope>
    <source>
        <strain evidence="3">Pr102</strain>
    </source>
</reference>